<evidence type="ECO:0000256" key="1">
    <source>
        <dbReference type="SAM" id="MobiDB-lite"/>
    </source>
</evidence>
<organism evidence="2 3">
    <name type="scientific">Mycolicibacterium conceptionense</name>
    <dbReference type="NCBI Taxonomy" id="451644"/>
    <lineage>
        <taxon>Bacteria</taxon>
        <taxon>Bacillati</taxon>
        <taxon>Actinomycetota</taxon>
        <taxon>Actinomycetes</taxon>
        <taxon>Mycobacteriales</taxon>
        <taxon>Mycobacteriaceae</taxon>
        <taxon>Mycolicibacterium</taxon>
    </lineage>
</organism>
<gene>
    <name evidence="2" type="ORF">BN970_06556</name>
</gene>
<evidence type="ECO:0000313" key="3">
    <source>
        <dbReference type="Proteomes" id="UP000182227"/>
    </source>
</evidence>
<accession>A0A0U1DXJ9</accession>
<feature type="region of interest" description="Disordered" evidence="1">
    <location>
        <begin position="58"/>
        <end position="90"/>
    </location>
</feature>
<protein>
    <submittedName>
        <fullName evidence="2">Uncharacterized protein</fullName>
    </submittedName>
</protein>
<dbReference type="Proteomes" id="UP000182227">
    <property type="component" value="Unassembled WGS sequence"/>
</dbReference>
<name>A0A0U1DXJ9_9MYCO</name>
<proteinExistence type="predicted"/>
<dbReference type="EMBL" id="CTEF01000007">
    <property type="protein sequence ID" value="CQD24633.1"/>
    <property type="molecule type" value="Genomic_DNA"/>
</dbReference>
<dbReference type="AlphaFoldDB" id="A0A0U1DXJ9"/>
<reference evidence="2 3" key="1">
    <citation type="submission" date="2015-03" db="EMBL/GenBank/DDBJ databases">
        <authorList>
            <person name="Murphy D."/>
        </authorList>
    </citation>
    <scope>NUCLEOTIDE SEQUENCE [LARGE SCALE GENOMIC DNA]</scope>
    <source>
        <strain evidence="2 3">D16</strain>
    </source>
</reference>
<sequence>MLPNHHLMSVTVAGPNVRNQVRTNSVRAWSGSTAVSGAPIQSEVSVQRGRELVQPLSLGPRTISPRTPSTVKTLGDSGVSPPQVFPGAGL</sequence>
<evidence type="ECO:0000313" key="2">
    <source>
        <dbReference type="EMBL" id="CQD24633.1"/>
    </source>
</evidence>